<dbReference type="PATRIC" id="fig|1702214.3.peg.615"/>
<protein>
    <recommendedName>
        <fullName evidence="5">DUF1343 domain-containing protein</fullName>
    </recommendedName>
</protein>
<dbReference type="AlphaFoldDB" id="A0A0Q4B6Y3"/>
<keyword evidence="4" id="KW-1185">Reference proteome</keyword>
<evidence type="ECO:0000313" key="4">
    <source>
        <dbReference type="Proteomes" id="UP000054172"/>
    </source>
</evidence>
<dbReference type="PANTHER" id="PTHR42915">
    <property type="entry name" value="HYPOTHETICAL 460 KDA PROTEIN IN FEUA-SIGW INTERGENIC REGION [PRECURSOR]"/>
    <property type="match status" value="1"/>
</dbReference>
<dbReference type="GO" id="GO:0033922">
    <property type="term" value="F:peptidoglycan beta-N-acetylmuramidase activity"/>
    <property type="evidence" value="ECO:0007669"/>
    <property type="project" value="InterPro"/>
</dbReference>
<proteinExistence type="predicted"/>
<dbReference type="InterPro" id="IPR048503">
    <property type="entry name" value="NamZ_C"/>
</dbReference>
<evidence type="ECO:0008006" key="5">
    <source>
        <dbReference type="Google" id="ProtNLM"/>
    </source>
</evidence>
<dbReference type="EMBL" id="LIIK01000031">
    <property type="protein sequence ID" value="KQM08572.1"/>
    <property type="molecule type" value="Genomic_DNA"/>
</dbReference>
<dbReference type="PIRSF" id="PIRSF016719">
    <property type="entry name" value="UCP016719"/>
    <property type="match status" value="1"/>
</dbReference>
<dbReference type="STRING" id="1702214.AL399_06565"/>
<gene>
    <name evidence="3" type="ORF">AL399_06565</name>
</gene>
<evidence type="ECO:0000259" key="1">
    <source>
        <dbReference type="Pfam" id="PF07075"/>
    </source>
</evidence>
<evidence type="ECO:0000259" key="2">
    <source>
        <dbReference type="Pfam" id="PF20732"/>
    </source>
</evidence>
<dbReference type="InterPro" id="IPR008302">
    <property type="entry name" value="NamZ"/>
</dbReference>
<accession>A0A0Q4B6Y3</accession>
<reference evidence="3" key="1">
    <citation type="submission" date="2015-08" db="EMBL/GenBank/DDBJ databases">
        <title>Candidatus Bacteriodes Periocalifornicus.</title>
        <authorList>
            <person name="McLean J.S."/>
            <person name="Kelley S."/>
        </authorList>
    </citation>
    <scope>NUCLEOTIDE SEQUENCE [LARGE SCALE GENOMIC DNA]</scope>
    <source>
        <strain evidence="3">12B</strain>
    </source>
</reference>
<dbReference type="Pfam" id="PF07075">
    <property type="entry name" value="NamZ_N"/>
    <property type="match status" value="1"/>
</dbReference>
<comment type="caution">
    <text evidence="3">The sequence shown here is derived from an EMBL/GenBank/DDBJ whole genome shotgun (WGS) entry which is preliminary data.</text>
</comment>
<organism evidence="3 4">
    <name type="scientific">Candidatus [Bacteroides] periocalifornicus</name>
    <dbReference type="NCBI Taxonomy" id="1702214"/>
    <lineage>
        <taxon>Bacteria</taxon>
        <taxon>Pseudomonadati</taxon>
        <taxon>Bacteroidota</taxon>
    </lineage>
</organism>
<name>A0A0Q4B6Y3_9BACT</name>
<dbReference type="Gene3D" id="3.90.1150.140">
    <property type="match status" value="1"/>
</dbReference>
<feature type="domain" description="Peptidoglycan beta-N-acetylmuramidase NamZ N-terminal" evidence="1">
    <location>
        <begin position="37"/>
        <end position="235"/>
    </location>
</feature>
<sequence length="388" mass="43279">MAFLFLHPLLSLAVEPPIRVGAERVELYRALISGKRIGVVCNHTSRVEGRLLPDTLRSLGCNVVRLYTPEHGLRGMASAGETVKSGRDAELGIEVVSLYGKAKKPTPQQLEGVEVMLFDLQDVGVRCYTYLSTLHYVVEACAEQGIPLLVLDRPNPNDYLVEGPVLDMAYRSFVGMHPIAWQHGMTLGELAMLIQREYMRLPLGRGAITVIPCENYWHGRKYTPPVPPSPNLPNLRAIHLYATLAFLEGTVLSCGRGTDWPFQVAGHPNIEGMDFSFTPEARPGAKHPPYAGECCYGLDLRGVDVDSLRANPGLQIGYLQALRAHYKGKSPFFTRFFAKLAGTESLEEGLLAGEDLATLRRRWRRELEDFWVKREEYLLYADSARVGL</sequence>
<dbReference type="Proteomes" id="UP000054172">
    <property type="component" value="Unassembled WGS sequence"/>
</dbReference>
<dbReference type="InterPro" id="IPR048502">
    <property type="entry name" value="NamZ_N"/>
</dbReference>
<dbReference type="Pfam" id="PF20732">
    <property type="entry name" value="NamZ_C"/>
    <property type="match status" value="1"/>
</dbReference>
<feature type="domain" description="Peptidoglycan beta-N-acetylmuramidase NamZ C-terminal" evidence="2">
    <location>
        <begin position="240"/>
        <end position="380"/>
    </location>
</feature>
<dbReference type="Gene3D" id="3.40.50.12170">
    <property type="entry name" value="Uncharacterised protein PF07075, DUF1343"/>
    <property type="match status" value="1"/>
</dbReference>
<evidence type="ECO:0000313" key="3">
    <source>
        <dbReference type="EMBL" id="KQM08572.1"/>
    </source>
</evidence>
<dbReference type="PANTHER" id="PTHR42915:SF1">
    <property type="entry name" value="PEPTIDOGLYCAN BETA-N-ACETYLMURAMIDASE NAMZ"/>
    <property type="match status" value="1"/>
</dbReference>